<feature type="compositionally biased region" description="Polar residues" evidence="1">
    <location>
        <begin position="17"/>
        <end position="35"/>
    </location>
</feature>
<name>A0A381QSV5_9ZZZZ</name>
<evidence type="ECO:0000313" key="2">
    <source>
        <dbReference type="EMBL" id="SUZ82190.1"/>
    </source>
</evidence>
<dbReference type="AlphaFoldDB" id="A0A381QSV5"/>
<evidence type="ECO:0000256" key="1">
    <source>
        <dbReference type="SAM" id="MobiDB-lite"/>
    </source>
</evidence>
<feature type="region of interest" description="Disordered" evidence="1">
    <location>
        <begin position="1"/>
        <end position="35"/>
    </location>
</feature>
<feature type="compositionally biased region" description="Basic residues" evidence="1">
    <location>
        <begin position="1"/>
        <end position="16"/>
    </location>
</feature>
<proteinExistence type="predicted"/>
<reference evidence="2" key="1">
    <citation type="submission" date="2018-05" db="EMBL/GenBank/DDBJ databases">
        <authorList>
            <person name="Lanie J.A."/>
            <person name="Ng W.-L."/>
            <person name="Kazmierczak K.M."/>
            <person name="Andrzejewski T.M."/>
            <person name="Davidsen T.M."/>
            <person name="Wayne K.J."/>
            <person name="Tettelin H."/>
            <person name="Glass J.I."/>
            <person name="Rusch D."/>
            <person name="Podicherti R."/>
            <person name="Tsui H.-C.T."/>
            <person name="Winkler M.E."/>
        </authorList>
    </citation>
    <scope>NUCLEOTIDE SEQUENCE</scope>
</reference>
<sequence length="69" mass="7938">MFKSSQLKHHYCHPQSRKQSSFFKASATKTSESSQLANYTLHLKRSGMLLAFTKAAKKFKKSNSPLFRE</sequence>
<dbReference type="EMBL" id="UINC01001495">
    <property type="protein sequence ID" value="SUZ82190.1"/>
    <property type="molecule type" value="Genomic_DNA"/>
</dbReference>
<accession>A0A381QSV5</accession>
<protein>
    <submittedName>
        <fullName evidence="2">Uncharacterized protein</fullName>
    </submittedName>
</protein>
<gene>
    <name evidence="2" type="ORF">METZ01_LOCUS35044</name>
</gene>
<organism evidence="2">
    <name type="scientific">marine metagenome</name>
    <dbReference type="NCBI Taxonomy" id="408172"/>
    <lineage>
        <taxon>unclassified sequences</taxon>
        <taxon>metagenomes</taxon>
        <taxon>ecological metagenomes</taxon>
    </lineage>
</organism>